<gene>
    <name evidence="1" type="ORF">LCGC14_1143600</name>
</gene>
<evidence type="ECO:0000313" key="1">
    <source>
        <dbReference type="EMBL" id="KKM99858.1"/>
    </source>
</evidence>
<reference evidence="1" key="1">
    <citation type="journal article" date="2015" name="Nature">
        <title>Complex archaea that bridge the gap between prokaryotes and eukaryotes.</title>
        <authorList>
            <person name="Spang A."/>
            <person name="Saw J.H."/>
            <person name="Jorgensen S.L."/>
            <person name="Zaremba-Niedzwiedzka K."/>
            <person name="Martijn J."/>
            <person name="Lind A.E."/>
            <person name="van Eijk R."/>
            <person name="Schleper C."/>
            <person name="Guy L."/>
            <person name="Ettema T.J."/>
        </authorList>
    </citation>
    <scope>NUCLEOTIDE SEQUENCE</scope>
</reference>
<name>A0A0F9M2E1_9ZZZZ</name>
<dbReference type="AlphaFoldDB" id="A0A0F9M2E1"/>
<comment type="caution">
    <text evidence="1">The sequence shown here is derived from an EMBL/GenBank/DDBJ whole genome shotgun (WGS) entry which is preliminary data.</text>
</comment>
<organism evidence="1">
    <name type="scientific">marine sediment metagenome</name>
    <dbReference type="NCBI Taxonomy" id="412755"/>
    <lineage>
        <taxon>unclassified sequences</taxon>
        <taxon>metagenomes</taxon>
        <taxon>ecological metagenomes</taxon>
    </lineage>
</organism>
<accession>A0A0F9M2E1</accession>
<protein>
    <submittedName>
        <fullName evidence="1">Uncharacterized protein</fullName>
    </submittedName>
</protein>
<dbReference type="EMBL" id="LAZR01005448">
    <property type="protein sequence ID" value="KKM99858.1"/>
    <property type="molecule type" value="Genomic_DNA"/>
</dbReference>
<proteinExistence type="predicted"/>
<sequence>MSDTFQNSFGVTVKPLTDYGIWTLSAVFNSPENKDVGVDDNRFPFNTLISGTFPDYDITTHKFTVTRKGLYEMEWNGELTGGDVATGTQRQALVQMTTSFLAPIAKEACSMQAVAPGVVACFGARSGRILFPGDVIEFGMAQNGTAPLPFKASSTLRISLIQEYA</sequence>